<evidence type="ECO:0000259" key="7">
    <source>
        <dbReference type="Pfam" id="PF04335"/>
    </source>
</evidence>
<feature type="domain" description="Bacterial virulence protein VirB8" evidence="7">
    <location>
        <begin position="35"/>
        <end position="243"/>
    </location>
</feature>
<evidence type="ECO:0000313" key="8">
    <source>
        <dbReference type="EMBL" id="CAJ0807678.1"/>
    </source>
</evidence>
<gene>
    <name evidence="8" type="ORF">LMG19083_04597</name>
</gene>
<name>A0ABM9JXJ6_9RALS</name>
<sequence>MFKQLKNKLQGSASAGAIAMPRVDDLEIGKWYLEQARQLAKSRVESRERVADVALLAVKWMGAIAIVAVAGAAAVVVVKRPNPPPVLRVDNATGKVDVLPTTADGKVTFTEKEDRADLRKYVERREGYDWETIQDMHDAVMAMSAEKEGELYDNFIRGDHSPLKMLKNEARVIPKVGAISFVGTTAQVMFSRKYVPLNAAIKPETTYWVATITYRHDNIPEKKELQDINPTGWKATSYTVTRDWSRSGEDTGTPQGGQP</sequence>
<comment type="caution">
    <text evidence="8">The sequence shown here is derived from an EMBL/GenBank/DDBJ whole genome shotgun (WGS) entry which is preliminary data.</text>
</comment>
<dbReference type="RefSeq" id="WP_316668989.1">
    <property type="nucleotide sequence ID" value="NZ_CATZBU010000017.1"/>
</dbReference>
<keyword evidence="2 6" id="KW-0812">Transmembrane</keyword>
<protein>
    <recommendedName>
        <fullName evidence="7">Bacterial virulence protein VirB8 domain-containing protein</fullName>
    </recommendedName>
</protein>
<evidence type="ECO:0000256" key="3">
    <source>
        <dbReference type="ARBA" id="ARBA00022989"/>
    </source>
</evidence>
<organism evidence="8 9">
    <name type="scientific">Ralstonia psammae</name>
    <dbReference type="NCBI Taxonomy" id="3058598"/>
    <lineage>
        <taxon>Bacteria</taxon>
        <taxon>Pseudomonadati</taxon>
        <taxon>Pseudomonadota</taxon>
        <taxon>Betaproteobacteria</taxon>
        <taxon>Burkholderiales</taxon>
        <taxon>Burkholderiaceae</taxon>
        <taxon>Ralstonia</taxon>
    </lineage>
</organism>
<evidence type="ECO:0000256" key="6">
    <source>
        <dbReference type="SAM" id="Phobius"/>
    </source>
</evidence>
<dbReference type="InterPro" id="IPR007430">
    <property type="entry name" value="VirB8"/>
</dbReference>
<feature type="region of interest" description="Disordered" evidence="5">
    <location>
        <begin position="239"/>
        <end position="259"/>
    </location>
</feature>
<evidence type="ECO:0000256" key="2">
    <source>
        <dbReference type="ARBA" id="ARBA00022692"/>
    </source>
</evidence>
<dbReference type="Gene3D" id="3.10.450.230">
    <property type="entry name" value="VirB8 protein"/>
    <property type="match status" value="1"/>
</dbReference>
<accession>A0ABM9JXJ6</accession>
<feature type="transmembrane region" description="Helical" evidence="6">
    <location>
        <begin position="53"/>
        <end position="78"/>
    </location>
</feature>
<keyword evidence="3 6" id="KW-1133">Transmembrane helix</keyword>
<dbReference type="CDD" id="cd16424">
    <property type="entry name" value="VirB8"/>
    <property type="match status" value="1"/>
</dbReference>
<evidence type="ECO:0000256" key="5">
    <source>
        <dbReference type="SAM" id="MobiDB-lite"/>
    </source>
</evidence>
<evidence type="ECO:0000256" key="1">
    <source>
        <dbReference type="ARBA" id="ARBA00004167"/>
    </source>
</evidence>
<evidence type="ECO:0000256" key="4">
    <source>
        <dbReference type="ARBA" id="ARBA00023136"/>
    </source>
</evidence>
<comment type="subcellular location">
    <subcellularLocation>
        <location evidence="1">Membrane</location>
        <topology evidence="1">Single-pass membrane protein</topology>
    </subcellularLocation>
</comment>
<dbReference type="Proteomes" id="UP001189813">
    <property type="component" value="Unassembled WGS sequence"/>
</dbReference>
<dbReference type="EMBL" id="CATZBU010000017">
    <property type="protein sequence ID" value="CAJ0807678.1"/>
    <property type="molecule type" value="Genomic_DNA"/>
</dbReference>
<keyword evidence="4 6" id="KW-0472">Membrane</keyword>
<evidence type="ECO:0000313" key="9">
    <source>
        <dbReference type="Proteomes" id="UP001189813"/>
    </source>
</evidence>
<dbReference type="Pfam" id="PF04335">
    <property type="entry name" value="VirB8"/>
    <property type="match status" value="1"/>
</dbReference>
<keyword evidence="9" id="KW-1185">Reference proteome</keyword>
<proteinExistence type="predicted"/>
<reference evidence="8 9" key="1">
    <citation type="submission" date="2023-07" db="EMBL/GenBank/DDBJ databases">
        <authorList>
            <person name="Peeters C."/>
        </authorList>
    </citation>
    <scope>NUCLEOTIDE SEQUENCE [LARGE SCALE GENOMIC DNA]</scope>
    <source>
        <strain evidence="8 9">LMG 19083</strain>
    </source>
</reference>
<dbReference type="SUPFAM" id="SSF54427">
    <property type="entry name" value="NTF2-like"/>
    <property type="match status" value="1"/>
</dbReference>
<dbReference type="InterPro" id="IPR032710">
    <property type="entry name" value="NTF2-like_dom_sf"/>
</dbReference>